<dbReference type="Proteomes" id="UP000234460">
    <property type="component" value="Chromosome LMANV2"/>
</dbReference>
<gene>
    <name evidence="1" type="ORF">LMANV2_230049</name>
</gene>
<comment type="caution">
    <text evidence="1">The sequence shown here is derived from an EMBL/GenBank/DDBJ whole genome shotgun (WGS) entry which is preliminary data.</text>
</comment>
<evidence type="ECO:0000313" key="1">
    <source>
        <dbReference type="EMBL" id="SOR60934.1"/>
    </source>
</evidence>
<sequence length="75" mass="9162">MALSIFKSKLQEIWNFAEPIKLNIENIHHIELFECKILSILLYSYEYYKKFSKNEILSFHKQTIMRIVIYSQENF</sequence>
<organism evidence="1 2">
    <name type="scientific">Leptospira interrogans serovar Manilae</name>
    <dbReference type="NCBI Taxonomy" id="214675"/>
    <lineage>
        <taxon>Bacteria</taxon>
        <taxon>Pseudomonadati</taxon>
        <taxon>Spirochaetota</taxon>
        <taxon>Spirochaetia</taxon>
        <taxon>Leptospirales</taxon>
        <taxon>Leptospiraceae</taxon>
        <taxon>Leptospira</taxon>
    </lineage>
</organism>
<dbReference type="AlphaFoldDB" id="A0AAQ1NVZ7"/>
<evidence type="ECO:0000313" key="2">
    <source>
        <dbReference type="Proteomes" id="UP000234460"/>
    </source>
</evidence>
<accession>A0AAQ1NVZ7</accession>
<proteinExistence type="predicted"/>
<dbReference type="EMBL" id="OEJX01000016">
    <property type="protein sequence ID" value="SOR60934.1"/>
    <property type="molecule type" value="Genomic_DNA"/>
</dbReference>
<name>A0AAQ1NVZ7_LEPIR</name>
<protein>
    <submittedName>
        <fullName evidence="1">Uncharacterized protein</fullName>
    </submittedName>
</protein>
<reference evidence="1 2" key="1">
    <citation type="submission" date="2017-11" db="EMBL/GenBank/DDBJ databases">
        <authorList>
            <person name="Lechat P."/>
        </authorList>
    </citation>
    <scope>NUCLEOTIDE SEQUENCE [LARGE SCALE GENOMIC DNA]</scope>
    <source>
        <strain evidence="1">L495</strain>
    </source>
</reference>